<protein>
    <submittedName>
        <fullName evidence="11">L,D-transpeptidase family protein</fullName>
    </submittedName>
</protein>
<dbReference type="Pfam" id="PF03734">
    <property type="entry name" value="YkuD"/>
    <property type="match status" value="1"/>
</dbReference>
<comment type="caution">
    <text evidence="11">The sequence shown here is derived from an EMBL/GenBank/DDBJ whole genome shotgun (WGS) entry which is preliminary data.</text>
</comment>
<keyword evidence="5" id="KW-0378">Hydrolase</keyword>
<keyword evidence="6 9" id="KW-0133">Cell shape</keyword>
<reference evidence="11 12" key="1">
    <citation type="submission" date="2024-11" db="EMBL/GenBank/DDBJ databases">
        <title>First Report of Moraxella oculi in Brazil in an Infectious Bovine Keratoconjunctivitis Outbreak.</title>
        <authorList>
            <person name="Carvalho C.V."/>
            <person name="Domingues R."/>
            <person name="Coutinho C."/>
            <person name="Honorio N.T.B.S."/>
            <person name="Faza D.R.L.R."/>
            <person name="Carvalho W.A."/>
            <person name="Machado A.B.F."/>
            <person name="Martins M.F."/>
            <person name="Gaspar E.B."/>
        </authorList>
    </citation>
    <scope>NUCLEOTIDE SEQUENCE [LARGE SCALE GENOMIC DNA]</scope>
    <source>
        <strain evidence="11 12">2117LE</strain>
    </source>
</reference>
<dbReference type="PROSITE" id="PS52029">
    <property type="entry name" value="LD_TPASE"/>
    <property type="match status" value="1"/>
</dbReference>
<dbReference type="InterPro" id="IPR005490">
    <property type="entry name" value="LD_TPept_cat_dom"/>
</dbReference>
<evidence type="ECO:0000256" key="3">
    <source>
        <dbReference type="ARBA" id="ARBA00022676"/>
    </source>
</evidence>
<keyword evidence="12" id="KW-1185">Reference proteome</keyword>
<evidence type="ECO:0000256" key="4">
    <source>
        <dbReference type="ARBA" id="ARBA00022679"/>
    </source>
</evidence>
<dbReference type="InterPro" id="IPR038063">
    <property type="entry name" value="Transpep_catalytic_dom"/>
</dbReference>
<dbReference type="Gene3D" id="2.40.440.10">
    <property type="entry name" value="L,D-transpeptidase catalytic domain-like"/>
    <property type="match status" value="1"/>
</dbReference>
<keyword evidence="3" id="KW-0328">Glycosyltransferase</keyword>
<evidence type="ECO:0000256" key="8">
    <source>
        <dbReference type="ARBA" id="ARBA00023316"/>
    </source>
</evidence>
<keyword evidence="7 9" id="KW-0573">Peptidoglycan synthesis</keyword>
<dbReference type="RefSeq" id="WP_283162950.1">
    <property type="nucleotide sequence ID" value="NZ_JAMBAQ010000023.1"/>
</dbReference>
<name>A0ABW8U7J7_9GAMM</name>
<evidence type="ECO:0000313" key="12">
    <source>
        <dbReference type="Proteomes" id="UP001624684"/>
    </source>
</evidence>
<keyword evidence="8 9" id="KW-0961">Cell wall biogenesis/degradation</keyword>
<dbReference type="PANTHER" id="PTHR30582:SF24">
    <property type="entry name" value="L,D-TRANSPEPTIDASE ERFK_SRFK-RELATED"/>
    <property type="match status" value="1"/>
</dbReference>
<evidence type="ECO:0000259" key="10">
    <source>
        <dbReference type="PROSITE" id="PS52029"/>
    </source>
</evidence>
<evidence type="ECO:0000256" key="2">
    <source>
        <dbReference type="ARBA" id="ARBA00005992"/>
    </source>
</evidence>
<evidence type="ECO:0000256" key="1">
    <source>
        <dbReference type="ARBA" id="ARBA00004752"/>
    </source>
</evidence>
<organism evidence="11 12">
    <name type="scientific">Moraxella oculi</name>
    <dbReference type="NCBI Taxonomy" id="2940516"/>
    <lineage>
        <taxon>Bacteria</taxon>
        <taxon>Pseudomonadati</taxon>
        <taxon>Pseudomonadota</taxon>
        <taxon>Gammaproteobacteria</taxon>
        <taxon>Moraxellales</taxon>
        <taxon>Moraxellaceae</taxon>
        <taxon>Moraxella</taxon>
    </lineage>
</organism>
<gene>
    <name evidence="11" type="ORF">ACJHVH_08735</name>
</gene>
<keyword evidence="4" id="KW-0808">Transferase</keyword>
<comment type="pathway">
    <text evidence="1 9">Cell wall biogenesis; peptidoglycan biosynthesis.</text>
</comment>
<dbReference type="PANTHER" id="PTHR30582">
    <property type="entry name" value="L,D-TRANSPEPTIDASE"/>
    <property type="match status" value="1"/>
</dbReference>
<evidence type="ECO:0000256" key="7">
    <source>
        <dbReference type="ARBA" id="ARBA00022984"/>
    </source>
</evidence>
<dbReference type="EMBL" id="JBJJXE010000020">
    <property type="protein sequence ID" value="MFL1733063.1"/>
    <property type="molecule type" value="Genomic_DNA"/>
</dbReference>
<dbReference type="CDD" id="cd16913">
    <property type="entry name" value="YkuD_like"/>
    <property type="match status" value="1"/>
</dbReference>
<evidence type="ECO:0000313" key="11">
    <source>
        <dbReference type="EMBL" id="MFL1733063.1"/>
    </source>
</evidence>
<evidence type="ECO:0000256" key="6">
    <source>
        <dbReference type="ARBA" id="ARBA00022960"/>
    </source>
</evidence>
<comment type="similarity">
    <text evidence="2">Belongs to the YkuD family.</text>
</comment>
<feature type="domain" description="L,D-TPase catalytic" evidence="10">
    <location>
        <begin position="5"/>
        <end position="165"/>
    </location>
</feature>
<evidence type="ECO:0000256" key="5">
    <source>
        <dbReference type="ARBA" id="ARBA00022801"/>
    </source>
</evidence>
<proteinExistence type="inferred from homology"/>
<dbReference type="SUPFAM" id="SSF141523">
    <property type="entry name" value="L,D-transpeptidase catalytic domain-like"/>
    <property type="match status" value="1"/>
</dbReference>
<accession>A0ABW8U7J7</accession>
<feature type="active site" description="Nucleophile" evidence="9">
    <location>
        <position position="141"/>
    </location>
</feature>
<feature type="active site" description="Proton donor/acceptor" evidence="9">
    <location>
        <position position="125"/>
    </location>
</feature>
<dbReference type="InterPro" id="IPR050979">
    <property type="entry name" value="LD-transpeptidase"/>
</dbReference>
<sequence>MMANIHLLVDTSTQCMSVFDGDGVIHVFEISTAKNGTGQLENTGCTPLGHHQIAQKIGGDCPKNAVFVGRVFTGEIYDEQLGLSNPDRDWILSRILWLDGCEMGVNKGNNADGVCDSLSRYIYIHGTPDTEPMGVPRSHGCVRMRNDDIVLLYEMVNEGTPVLIV</sequence>
<evidence type="ECO:0000256" key="9">
    <source>
        <dbReference type="PROSITE-ProRule" id="PRU01373"/>
    </source>
</evidence>
<dbReference type="Proteomes" id="UP001624684">
    <property type="component" value="Unassembled WGS sequence"/>
</dbReference>